<feature type="transmembrane region" description="Helical" evidence="7">
    <location>
        <begin position="605"/>
        <end position="631"/>
    </location>
</feature>
<evidence type="ECO:0000256" key="7">
    <source>
        <dbReference type="SAM" id="Phobius"/>
    </source>
</evidence>
<feature type="transmembrane region" description="Helical" evidence="7">
    <location>
        <begin position="224"/>
        <end position="245"/>
    </location>
</feature>
<evidence type="ECO:0000256" key="2">
    <source>
        <dbReference type="ARBA" id="ARBA00022670"/>
    </source>
</evidence>
<dbReference type="Pfam" id="PF01435">
    <property type="entry name" value="Peptidase_M48"/>
    <property type="match status" value="1"/>
</dbReference>
<feature type="transmembrane region" description="Helical" evidence="7">
    <location>
        <begin position="643"/>
        <end position="665"/>
    </location>
</feature>
<dbReference type="Proteomes" id="UP000733379">
    <property type="component" value="Unassembled WGS sequence"/>
</dbReference>
<evidence type="ECO:0000256" key="4">
    <source>
        <dbReference type="ARBA" id="ARBA00022801"/>
    </source>
</evidence>
<feature type="transmembrane region" description="Helical" evidence="7">
    <location>
        <begin position="766"/>
        <end position="785"/>
    </location>
</feature>
<feature type="transmembrane region" description="Helical" evidence="7">
    <location>
        <begin position="101"/>
        <end position="122"/>
    </location>
</feature>
<keyword evidence="6 9" id="KW-0482">Metalloprotease</keyword>
<evidence type="ECO:0000256" key="5">
    <source>
        <dbReference type="ARBA" id="ARBA00022833"/>
    </source>
</evidence>
<feature type="transmembrane region" description="Helical" evidence="7">
    <location>
        <begin position="257"/>
        <end position="277"/>
    </location>
</feature>
<keyword evidence="5" id="KW-0862">Zinc</keyword>
<dbReference type="EC" id="3.4.24.-" evidence="9"/>
<accession>A0ABS6B4P8</accession>
<proteinExistence type="predicted"/>
<comment type="caution">
    <text evidence="9">The sequence shown here is derived from an EMBL/GenBank/DDBJ whole genome shotgun (WGS) entry which is preliminary data.</text>
</comment>
<feature type="transmembrane region" description="Helical" evidence="7">
    <location>
        <begin position="724"/>
        <end position="746"/>
    </location>
</feature>
<dbReference type="RefSeq" id="WP_215921194.1">
    <property type="nucleotide sequence ID" value="NZ_JAHKNI010000010.1"/>
</dbReference>
<feature type="transmembrane region" description="Helical" evidence="7">
    <location>
        <begin position="672"/>
        <end position="694"/>
    </location>
</feature>
<keyword evidence="2" id="KW-0645">Protease</keyword>
<dbReference type="InterPro" id="IPR001915">
    <property type="entry name" value="Peptidase_M48"/>
</dbReference>
<evidence type="ECO:0000256" key="3">
    <source>
        <dbReference type="ARBA" id="ARBA00022723"/>
    </source>
</evidence>
<name>A0ABS6B4P8_9NOCA</name>
<feature type="transmembrane region" description="Helical" evidence="7">
    <location>
        <begin position="448"/>
        <end position="465"/>
    </location>
</feature>
<dbReference type="Gene3D" id="3.30.2010.10">
    <property type="entry name" value="Metalloproteases ('zincins'), catalytic domain"/>
    <property type="match status" value="1"/>
</dbReference>
<feature type="domain" description="Peptidase M48" evidence="8">
    <location>
        <begin position="168"/>
        <end position="341"/>
    </location>
</feature>
<evidence type="ECO:0000313" key="10">
    <source>
        <dbReference type="Proteomes" id="UP000733379"/>
    </source>
</evidence>
<keyword evidence="7" id="KW-0812">Transmembrane</keyword>
<feature type="transmembrane region" description="Helical" evidence="7">
    <location>
        <begin position="486"/>
        <end position="504"/>
    </location>
</feature>
<feature type="transmembrane region" description="Helical" evidence="7">
    <location>
        <begin position="384"/>
        <end position="406"/>
    </location>
</feature>
<reference evidence="9 10" key="1">
    <citation type="submission" date="2021-06" db="EMBL/GenBank/DDBJ databases">
        <title>Actinomycetes sequencing.</title>
        <authorList>
            <person name="Shan Q."/>
        </authorList>
    </citation>
    <scope>NUCLEOTIDE SEQUENCE [LARGE SCALE GENOMIC DNA]</scope>
    <source>
        <strain evidence="9 10">NEAU-G5</strain>
    </source>
</reference>
<gene>
    <name evidence="9" type="ORF">KO481_27340</name>
</gene>
<feature type="transmembrane region" description="Helical" evidence="7">
    <location>
        <begin position="344"/>
        <end position="364"/>
    </location>
</feature>
<dbReference type="EMBL" id="JAHKNI010000010">
    <property type="protein sequence ID" value="MBU3065229.1"/>
    <property type="molecule type" value="Genomic_DNA"/>
</dbReference>
<keyword evidence="3" id="KW-0479">Metal-binding</keyword>
<organism evidence="9 10">
    <name type="scientific">Nocardia albiluteola</name>
    <dbReference type="NCBI Taxonomy" id="2842303"/>
    <lineage>
        <taxon>Bacteria</taxon>
        <taxon>Bacillati</taxon>
        <taxon>Actinomycetota</taxon>
        <taxon>Actinomycetes</taxon>
        <taxon>Mycobacteriales</taxon>
        <taxon>Nocardiaceae</taxon>
        <taxon>Nocardia</taxon>
    </lineage>
</organism>
<feature type="transmembrane region" description="Helical" evidence="7">
    <location>
        <begin position="33"/>
        <end position="49"/>
    </location>
</feature>
<evidence type="ECO:0000256" key="6">
    <source>
        <dbReference type="ARBA" id="ARBA00023049"/>
    </source>
</evidence>
<keyword evidence="7" id="KW-1133">Transmembrane helix</keyword>
<comment type="cofactor">
    <cofactor evidence="1">
        <name>Zn(2+)</name>
        <dbReference type="ChEBI" id="CHEBI:29105"/>
    </cofactor>
</comment>
<sequence>MRPGRLAPYVPAAQSPAPQVDDRSIAAGTTVRFILLTVLIVVAAGSMAQDVVAARMRSWGCALAAGADPNAGTMAMIEAMQRQSEALKDCSDRYEPPTPWWIPPCVIAVLMVAAVVVFAILIRPRSGRRDIPIERLHGYADLTPVLAELVSTAEIGRSVRFVVDPTALSAGAVVTGRTRRPTVRLHGGLLTRMVEEPQRFRAVVLHELAHIYNRDATPTYATVALWRAFAGAVLVPYLVWAVWTLPGFGTDKWLDDIPYAVRNLAMTAVLAVLVYLVRADVLRTREIYADRTAVRWGADPRGWVIPEPRQLPNPLRRIAERTIELFLTHPRWGLRRRALDDPSVLFDISGLPILSMGVAASLISGRLSELLTYLMVPFTLKADLSAMAAAALMTGAVGFTVWRRAIFGVITATRPATGLRLGIWFGIGFALGELVLNRVTVSDWLPDYPVALLLPIPIGMFYGWWATRCTELWVTAWPGRSDRIPFWINIIGGFLVLTGIFAWWGDNALVFSTWAFQADTATLISQKIAVADGWPLHLAIIVLILNAGVSNSPFTAVALTAVWLTPLLLWAVAAGGLAPWRLRFVRAAEVVTPPHTRPLPSLRDILAAAAAGAITVWGTAVLVAMVVHTLWPPPTQAPGWAPLIFVLPYLLPAAAGSIVAAATAARGRRDSLLGTLIAVQLGLLVGWIGIGTLMSTDGCIAPLTTTMRGCRWNPGSAILFLTEWMPLVLAGGVLAAAVVSAAAPLLRYPKRSRVRRPMRTLTARRIVAATLCVIAIGAATAMAWGQVRSDNSDPHAFETLAAQQEVASPTSKFVLGNQVVAWFHYSDNMTYRIDNDIFTFINILTANNGSLDGTISQQIGSRCLDLADIVPEARRYFRISDPQSERLWEAVIDGIDHGSRDCAAAVATVALPPDQTTAQQDAYGSARLDAAVTEFRAADDADAALLQRIRDLGGPALPH</sequence>
<evidence type="ECO:0000313" key="9">
    <source>
        <dbReference type="EMBL" id="MBU3065229.1"/>
    </source>
</evidence>
<evidence type="ECO:0000259" key="8">
    <source>
        <dbReference type="Pfam" id="PF01435"/>
    </source>
</evidence>
<dbReference type="GO" id="GO:0008237">
    <property type="term" value="F:metallopeptidase activity"/>
    <property type="evidence" value="ECO:0007669"/>
    <property type="project" value="UniProtKB-KW"/>
</dbReference>
<protein>
    <submittedName>
        <fullName evidence="9">M48 family metalloprotease</fullName>
        <ecNumber evidence="9">3.4.24.-</ecNumber>
    </submittedName>
</protein>
<evidence type="ECO:0000256" key="1">
    <source>
        <dbReference type="ARBA" id="ARBA00001947"/>
    </source>
</evidence>
<keyword evidence="4 9" id="KW-0378">Hydrolase</keyword>
<feature type="transmembrane region" description="Helical" evidence="7">
    <location>
        <begin position="418"/>
        <end position="436"/>
    </location>
</feature>
<feature type="transmembrane region" description="Helical" evidence="7">
    <location>
        <begin position="554"/>
        <end position="578"/>
    </location>
</feature>
<keyword evidence="10" id="KW-1185">Reference proteome</keyword>
<keyword evidence="7" id="KW-0472">Membrane</keyword>